<dbReference type="Pfam" id="PF13561">
    <property type="entry name" value="adh_short_C2"/>
    <property type="match status" value="1"/>
</dbReference>
<dbReference type="PRINTS" id="PR00081">
    <property type="entry name" value="GDHRDH"/>
</dbReference>
<dbReference type="EMBL" id="BNJG01000003">
    <property type="protein sequence ID" value="GHO58847.1"/>
    <property type="molecule type" value="Genomic_DNA"/>
</dbReference>
<dbReference type="Proteomes" id="UP000654345">
    <property type="component" value="Unassembled WGS sequence"/>
</dbReference>
<name>A0ABQ3V248_9CHLR</name>
<dbReference type="PRINTS" id="PR00080">
    <property type="entry name" value="SDRFAMILY"/>
</dbReference>
<proteinExistence type="inferred from homology"/>
<dbReference type="NCBIfam" id="NF006070">
    <property type="entry name" value="PRK08213.1"/>
    <property type="match status" value="1"/>
</dbReference>
<evidence type="ECO:0000313" key="3">
    <source>
        <dbReference type="EMBL" id="GHO58847.1"/>
    </source>
</evidence>
<evidence type="ECO:0000256" key="1">
    <source>
        <dbReference type="ARBA" id="ARBA00006484"/>
    </source>
</evidence>
<dbReference type="Gene3D" id="3.40.50.720">
    <property type="entry name" value="NAD(P)-binding Rossmann-like Domain"/>
    <property type="match status" value="1"/>
</dbReference>
<dbReference type="NCBIfam" id="NF005559">
    <property type="entry name" value="PRK07231.1"/>
    <property type="match status" value="1"/>
</dbReference>
<reference evidence="3 4" key="1">
    <citation type="journal article" date="2021" name="Int. J. Syst. Evol. Microbiol.">
        <title>Reticulibacter mediterranei gen. nov., sp. nov., within the new family Reticulibacteraceae fam. nov., and Ktedonospora formicarum gen. nov., sp. nov., Ktedonobacter robiniae sp. nov., Dictyobacter formicarum sp. nov. and Dictyobacter arantiisoli sp. nov., belonging to the class Ktedonobacteria.</title>
        <authorList>
            <person name="Yabe S."/>
            <person name="Zheng Y."/>
            <person name="Wang C.M."/>
            <person name="Sakai Y."/>
            <person name="Abe K."/>
            <person name="Yokota A."/>
            <person name="Donadio S."/>
            <person name="Cavaletti L."/>
            <person name="Monciardini P."/>
        </authorList>
    </citation>
    <scope>NUCLEOTIDE SEQUENCE [LARGE SCALE GENOMIC DNA]</scope>
    <source>
        <strain evidence="3 4">SOSP1-30</strain>
    </source>
</reference>
<dbReference type="InterPro" id="IPR036291">
    <property type="entry name" value="NAD(P)-bd_dom_sf"/>
</dbReference>
<comment type="caution">
    <text evidence="3">The sequence shown here is derived from an EMBL/GenBank/DDBJ whole genome shotgun (WGS) entry which is preliminary data.</text>
</comment>
<dbReference type="PANTHER" id="PTHR42760:SF40">
    <property type="entry name" value="3-OXOACYL-[ACYL-CARRIER-PROTEIN] REDUCTASE, CHLOROPLASTIC"/>
    <property type="match status" value="1"/>
</dbReference>
<dbReference type="PANTHER" id="PTHR42760">
    <property type="entry name" value="SHORT-CHAIN DEHYDROGENASES/REDUCTASES FAMILY MEMBER"/>
    <property type="match status" value="1"/>
</dbReference>
<gene>
    <name evidence="3" type="ORF">KSB_73220</name>
</gene>
<evidence type="ECO:0000259" key="2">
    <source>
        <dbReference type="SMART" id="SM00822"/>
    </source>
</evidence>
<comment type="similarity">
    <text evidence="1">Belongs to the short-chain dehydrogenases/reductases (SDR) family.</text>
</comment>
<keyword evidence="4" id="KW-1185">Reference proteome</keyword>
<dbReference type="SUPFAM" id="SSF51735">
    <property type="entry name" value="NAD(P)-binding Rossmann-fold domains"/>
    <property type="match status" value="1"/>
</dbReference>
<organism evidence="3 4">
    <name type="scientific">Ktedonobacter robiniae</name>
    <dbReference type="NCBI Taxonomy" id="2778365"/>
    <lineage>
        <taxon>Bacteria</taxon>
        <taxon>Bacillati</taxon>
        <taxon>Chloroflexota</taxon>
        <taxon>Ktedonobacteria</taxon>
        <taxon>Ktedonobacterales</taxon>
        <taxon>Ktedonobacteraceae</taxon>
        <taxon>Ktedonobacter</taxon>
    </lineage>
</organism>
<dbReference type="InterPro" id="IPR057326">
    <property type="entry name" value="KR_dom"/>
</dbReference>
<dbReference type="InterPro" id="IPR002347">
    <property type="entry name" value="SDR_fam"/>
</dbReference>
<protein>
    <submittedName>
        <fullName evidence="3">Gluconate 5-dehydrogenase</fullName>
    </submittedName>
</protein>
<sequence length="280" mass="29502">MIDSVSSRLSVEKQTSKNGDVTMSVLDLFRLDGKTAIITGGGRGLGEYFAEALSEVGANVVLCSRKLAACEEVAREITAKGGKALALECDITKPEDVERVVTATQEHFGAIDILVNNSGATWGAPAEEMPLDKFQHVIDVNIKGTFLMSQLVGKNMIARGKGGTIINIASVAGLTGGHPKYMRAAGYHASKAAIINMTRDLATSWAQYGITVNGIAPGWFPTRMSQGLLAKFGEQMQEGIPLARFGAPDDIKGVIVLLASPAAAYMTGQTIVVDGGSTAW</sequence>
<feature type="domain" description="Ketoreductase" evidence="2">
    <location>
        <begin position="34"/>
        <end position="219"/>
    </location>
</feature>
<evidence type="ECO:0000313" key="4">
    <source>
        <dbReference type="Proteomes" id="UP000654345"/>
    </source>
</evidence>
<dbReference type="SMART" id="SM00822">
    <property type="entry name" value="PKS_KR"/>
    <property type="match status" value="1"/>
</dbReference>
<accession>A0ABQ3V248</accession>